<dbReference type="GO" id="GO:0030170">
    <property type="term" value="F:pyridoxal phosphate binding"/>
    <property type="evidence" value="ECO:0007669"/>
    <property type="project" value="InterPro"/>
</dbReference>
<evidence type="ECO:0000256" key="3">
    <source>
        <dbReference type="ARBA" id="ARBA00009077"/>
    </source>
</evidence>
<feature type="region of interest" description="Disordered" evidence="10">
    <location>
        <begin position="1"/>
        <end position="24"/>
    </location>
</feature>
<keyword evidence="12" id="KW-1185">Reference proteome</keyword>
<evidence type="ECO:0000256" key="8">
    <source>
        <dbReference type="PIRSR" id="PIRSR001434-2"/>
    </source>
</evidence>
<evidence type="ECO:0000256" key="9">
    <source>
        <dbReference type="RuleBase" id="RU362118"/>
    </source>
</evidence>
<evidence type="ECO:0000256" key="5">
    <source>
        <dbReference type="ARBA" id="ARBA00022898"/>
    </source>
</evidence>
<dbReference type="STRING" id="1314674.A0A0D7BGU6"/>
<proteinExistence type="inferred from homology"/>
<dbReference type="InterPro" id="IPR054542">
    <property type="entry name" value="Cys_met_metab_PP"/>
</dbReference>
<accession>A0A0D7BGU6</accession>
<dbReference type="PROSITE" id="PS00868">
    <property type="entry name" value="CYS_MET_METAB_PP"/>
    <property type="match status" value="1"/>
</dbReference>
<dbReference type="PANTHER" id="PTHR11808:SF15">
    <property type="entry name" value="CYSTATHIONINE GAMMA-LYASE"/>
    <property type="match status" value="1"/>
</dbReference>
<gene>
    <name evidence="11" type="ORF">CYLTODRAFT_349691</name>
</gene>
<dbReference type="GO" id="GO:0005737">
    <property type="term" value="C:cytoplasm"/>
    <property type="evidence" value="ECO:0007669"/>
    <property type="project" value="TreeGrafter"/>
</dbReference>
<sequence>MTIDANGPSNGFSNGHGTAAAKTPAHSAAPAFGFSTRSIHVGSSPDAATGAVIPPISLSTTYAQTAIGVHKGFEYSRSGNPNRDALEAQLAAIEAGGTSAVAYASGSAVTGSLVMLAEHLAREQNNGARAHIVAVNDVYGGTWRYMTHVSQADVTRLDLETATEEALTAAIQPNTKLVWIETPTNPTMRLIDIRFVVDTVRKHPSRPVVLVDNTFMSPYYQSPLLQGADIVMHSLTKYINGHSDVVGGALILPEHHSSSTPSSLLTRLRYLQNAVGAVPSPFDCALVQRGAKTLALRMKAHGTNALAVASFLSTHPLIERVSYPGLRTHPLHTRALKSLSPHAQRWIHSLPEEQVAQGVPYGGMASFVVRGDSEEHRGRRAEKFLTSTKLFTLAESLGGVESLAEHPARMTHMTLPEEERLKLGISAGLVRLSVGVEDVDDLLEDVRQALEAAAKV</sequence>
<protein>
    <recommendedName>
        <fullName evidence="4">cystathionine gamma-lyase</fullName>
        <ecNumber evidence="4">4.4.1.1</ecNumber>
    </recommendedName>
    <alternativeName>
        <fullName evidence="7">Gamma-cystathionase</fullName>
    </alternativeName>
</protein>
<evidence type="ECO:0000313" key="12">
    <source>
        <dbReference type="Proteomes" id="UP000054007"/>
    </source>
</evidence>
<comment type="cofactor">
    <cofactor evidence="1 9">
        <name>pyridoxal 5'-phosphate</name>
        <dbReference type="ChEBI" id="CHEBI:597326"/>
    </cofactor>
</comment>
<feature type="compositionally biased region" description="Polar residues" evidence="10">
    <location>
        <begin position="7"/>
        <end position="16"/>
    </location>
</feature>
<keyword evidence="6" id="KW-0028">Amino-acid biosynthesis</keyword>
<dbReference type="SUPFAM" id="SSF53383">
    <property type="entry name" value="PLP-dependent transferases"/>
    <property type="match status" value="1"/>
</dbReference>
<dbReference type="GO" id="GO:0004123">
    <property type="term" value="F:cystathionine gamma-lyase activity"/>
    <property type="evidence" value="ECO:0007669"/>
    <property type="project" value="TreeGrafter"/>
</dbReference>
<dbReference type="Gene3D" id="3.90.1150.10">
    <property type="entry name" value="Aspartate Aminotransferase, domain 1"/>
    <property type="match status" value="1"/>
</dbReference>
<dbReference type="Pfam" id="PF01053">
    <property type="entry name" value="Cys_Met_Meta_PP"/>
    <property type="match status" value="1"/>
</dbReference>
<dbReference type="Gene3D" id="3.40.640.10">
    <property type="entry name" value="Type I PLP-dependent aspartate aminotransferase-like (Major domain)"/>
    <property type="match status" value="1"/>
</dbReference>
<dbReference type="OrthoDB" id="3512640at2759"/>
<dbReference type="CDD" id="cd00614">
    <property type="entry name" value="CGS_like"/>
    <property type="match status" value="1"/>
</dbReference>
<evidence type="ECO:0000256" key="10">
    <source>
        <dbReference type="SAM" id="MobiDB-lite"/>
    </source>
</evidence>
<dbReference type="InterPro" id="IPR015421">
    <property type="entry name" value="PyrdxlP-dep_Trfase_major"/>
</dbReference>
<dbReference type="AlphaFoldDB" id="A0A0D7BGU6"/>
<dbReference type="PANTHER" id="PTHR11808">
    <property type="entry name" value="TRANS-SULFURATION ENZYME FAMILY MEMBER"/>
    <property type="match status" value="1"/>
</dbReference>
<evidence type="ECO:0000256" key="6">
    <source>
        <dbReference type="ARBA" id="ARBA00023192"/>
    </source>
</evidence>
<dbReference type="GO" id="GO:0019346">
    <property type="term" value="P:transsulfuration"/>
    <property type="evidence" value="ECO:0007669"/>
    <property type="project" value="InterPro"/>
</dbReference>
<dbReference type="InterPro" id="IPR015422">
    <property type="entry name" value="PyrdxlP-dep_Trfase_small"/>
</dbReference>
<dbReference type="InterPro" id="IPR000277">
    <property type="entry name" value="Cys/Met-Metab_PyrdxlP-dep_enz"/>
</dbReference>
<name>A0A0D7BGU6_9AGAR</name>
<dbReference type="PIRSF" id="PIRSF001434">
    <property type="entry name" value="CGS"/>
    <property type="match status" value="1"/>
</dbReference>
<dbReference type="InterPro" id="IPR015424">
    <property type="entry name" value="PyrdxlP-dep_Trfase"/>
</dbReference>
<dbReference type="Proteomes" id="UP000054007">
    <property type="component" value="Unassembled WGS sequence"/>
</dbReference>
<evidence type="ECO:0000256" key="7">
    <source>
        <dbReference type="ARBA" id="ARBA00029853"/>
    </source>
</evidence>
<evidence type="ECO:0000256" key="4">
    <source>
        <dbReference type="ARBA" id="ARBA00012085"/>
    </source>
</evidence>
<comment type="similarity">
    <text evidence="3 9">Belongs to the trans-sulfuration enzymes family.</text>
</comment>
<keyword evidence="5 8" id="KW-0663">Pyridoxal phosphate</keyword>
<reference evidence="11 12" key="1">
    <citation type="journal article" date="2015" name="Fungal Genet. Biol.">
        <title>Evolution of novel wood decay mechanisms in Agaricales revealed by the genome sequences of Fistulina hepatica and Cylindrobasidium torrendii.</title>
        <authorList>
            <person name="Floudas D."/>
            <person name="Held B.W."/>
            <person name="Riley R."/>
            <person name="Nagy L.G."/>
            <person name="Koehler G."/>
            <person name="Ransdell A.S."/>
            <person name="Younus H."/>
            <person name="Chow J."/>
            <person name="Chiniquy J."/>
            <person name="Lipzen A."/>
            <person name="Tritt A."/>
            <person name="Sun H."/>
            <person name="Haridas S."/>
            <person name="LaButti K."/>
            <person name="Ohm R.A."/>
            <person name="Kues U."/>
            <person name="Blanchette R.A."/>
            <person name="Grigoriev I.V."/>
            <person name="Minto R.E."/>
            <person name="Hibbett D.S."/>
        </authorList>
    </citation>
    <scope>NUCLEOTIDE SEQUENCE [LARGE SCALE GENOMIC DNA]</scope>
    <source>
        <strain evidence="11 12">FP15055 ss-10</strain>
    </source>
</reference>
<dbReference type="FunFam" id="3.40.640.10:FF:000046">
    <property type="entry name" value="Cystathionine gamma-lyase"/>
    <property type="match status" value="1"/>
</dbReference>
<dbReference type="EC" id="4.4.1.1" evidence="4"/>
<dbReference type="GO" id="GO:0019343">
    <property type="term" value="P:cysteine biosynthetic process via cystathionine"/>
    <property type="evidence" value="ECO:0007669"/>
    <property type="project" value="TreeGrafter"/>
</dbReference>
<feature type="modified residue" description="N6-(pyridoxal phosphate)lysine" evidence="8">
    <location>
        <position position="237"/>
    </location>
</feature>
<evidence type="ECO:0000256" key="2">
    <source>
        <dbReference type="ARBA" id="ARBA00005038"/>
    </source>
</evidence>
<organism evidence="11 12">
    <name type="scientific">Cylindrobasidium torrendii FP15055 ss-10</name>
    <dbReference type="NCBI Taxonomy" id="1314674"/>
    <lineage>
        <taxon>Eukaryota</taxon>
        <taxon>Fungi</taxon>
        <taxon>Dikarya</taxon>
        <taxon>Basidiomycota</taxon>
        <taxon>Agaricomycotina</taxon>
        <taxon>Agaricomycetes</taxon>
        <taxon>Agaricomycetidae</taxon>
        <taxon>Agaricales</taxon>
        <taxon>Marasmiineae</taxon>
        <taxon>Physalacriaceae</taxon>
        <taxon>Cylindrobasidium</taxon>
    </lineage>
</organism>
<comment type="pathway">
    <text evidence="2">Amino-acid biosynthesis; L-cysteine biosynthesis; L-cysteine from L-homocysteine and L-serine: step 2/2.</text>
</comment>
<dbReference type="EMBL" id="KN880486">
    <property type="protein sequence ID" value="KIY69299.1"/>
    <property type="molecule type" value="Genomic_DNA"/>
</dbReference>
<evidence type="ECO:0000313" key="11">
    <source>
        <dbReference type="EMBL" id="KIY69299.1"/>
    </source>
</evidence>
<evidence type="ECO:0000256" key="1">
    <source>
        <dbReference type="ARBA" id="ARBA00001933"/>
    </source>
</evidence>
<keyword evidence="6" id="KW-0198">Cysteine biosynthesis</keyword>